<dbReference type="Pfam" id="PF00704">
    <property type="entry name" value="Glyco_hydro_18"/>
    <property type="match status" value="1"/>
</dbReference>
<evidence type="ECO:0000313" key="2">
    <source>
        <dbReference type="EMBL" id="EEC14208.1"/>
    </source>
</evidence>
<dbReference type="FunFam" id="3.20.20.80:FF:000539">
    <property type="entry name" value="Chitinase, putative"/>
    <property type="match status" value="1"/>
</dbReference>
<dbReference type="InterPro" id="IPR001223">
    <property type="entry name" value="Glyco_hydro18_cat"/>
</dbReference>
<dbReference type="HOGENOM" id="CLU_002833_3_0_1"/>
<dbReference type="InParanoid" id="B7Q5T6"/>
<dbReference type="GO" id="GO:0004568">
    <property type="term" value="F:chitinase activity"/>
    <property type="evidence" value="ECO:0000318"/>
    <property type="project" value="GO_Central"/>
</dbReference>
<name>B7Q5T6_IXOSC</name>
<dbReference type="EMBL" id="ABJB010541979">
    <property type="status" value="NOT_ANNOTATED_CDS"/>
    <property type="molecule type" value="Genomic_DNA"/>
</dbReference>
<accession>B7Q5T6</accession>
<dbReference type="GO" id="GO:0006032">
    <property type="term" value="P:chitin catabolic process"/>
    <property type="evidence" value="ECO:0000318"/>
    <property type="project" value="GO_Central"/>
</dbReference>
<dbReference type="InterPro" id="IPR029070">
    <property type="entry name" value="Chitinase_insertion_sf"/>
</dbReference>
<proteinExistence type="predicted"/>
<dbReference type="SUPFAM" id="SSF51445">
    <property type="entry name" value="(Trans)glycosidases"/>
    <property type="match status" value="1"/>
</dbReference>
<dbReference type="GO" id="GO:0005975">
    <property type="term" value="P:carbohydrate metabolic process"/>
    <property type="evidence" value="ECO:0007669"/>
    <property type="project" value="InterPro"/>
</dbReference>
<dbReference type="STRING" id="6945.B7Q5T6"/>
<dbReference type="AlphaFoldDB" id="B7Q5T6"/>
<evidence type="ECO:0000313" key="3">
    <source>
        <dbReference type="EnsemblMetazoa" id="ISCW020995-PA"/>
    </source>
</evidence>
<dbReference type="InterPro" id="IPR050314">
    <property type="entry name" value="Glycosyl_Hydrlase_18"/>
</dbReference>
<feature type="domain" description="GH18" evidence="1">
    <location>
        <begin position="35"/>
        <end position="306"/>
    </location>
</feature>
<dbReference type="EMBL" id="ABJB010448379">
    <property type="status" value="NOT_ANNOTATED_CDS"/>
    <property type="molecule type" value="Genomic_DNA"/>
</dbReference>
<reference evidence="3" key="2">
    <citation type="submission" date="2020-05" db="UniProtKB">
        <authorList>
            <consortium name="EnsemblMetazoa"/>
        </authorList>
    </citation>
    <scope>IDENTIFICATION</scope>
    <source>
        <strain evidence="3">wikel</strain>
    </source>
</reference>
<keyword evidence="4" id="KW-1185">Reference proteome</keyword>
<dbReference type="EMBL" id="ABJB010803038">
    <property type="status" value="NOT_ANNOTATED_CDS"/>
    <property type="molecule type" value="Genomic_DNA"/>
</dbReference>
<protein>
    <submittedName>
        <fullName evidence="2 3">Chitinase, putative</fullName>
    </submittedName>
</protein>
<dbReference type="Proteomes" id="UP000001555">
    <property type="component" value="Unassembled WGS sequence"/>
</dbReference>
<dbReference type="EMBL" id="ABJB010661553">
    <property type="status" value="NOT_ANNOTATED_CDS"/>
    <property type="molecule type" value="Genomic_DNA"/>
</dbReference>
<sequence length="377" mass="42768">MRSCMNLNDPTGNLGGRFALFPAEYYYNNSHKYLCFYQATAERLEASGIVFELSLFPYHLCTHAVFCCAAVNATTFRIEAPDEAQKFAFYLQTRNPYIKAVLGISGKVSASLLDNSWTFLEGSVTWLRSRRYEGLVLAWQQTLESLDARRKYGDLLERVGRRYFRENLSLSVVVDASGNSKTAPDVGELDLMLPTNYSILVHPIVSDPPIVRSDKIEERDAVVYERQRLYRTLKALQSALQRYRPGSGMYKMCYVLSFAGSSYKFWDRNTTGVEEVVFGPGDAGPSTRTPGSLAYYEICNEIWDSSKVFEFGVVSQREDNLVAHLSEFVVPVLAKYLHDVLEARCFGVWNLWFDDFAGSCDMGPYPLMRNLFGLFGD</sequence>
<reference evidence="2 4" key="1">
    <citation type="submission" date="2008-03" db="EMBL/GenBank/DDBJ databases">
        <title>Annotation of Ixodes scapularis.</title>
        <authorList>
            <consortium name="Ixodes scapularis Genome Project Consortium"/>
            <person name="Caler E."/>
            <person name="Hannick L.I."/>
            <person name="Bidwell S."/>
            <person name="Joardar V."/>
            <person name="Thiagarajan M."/>
            <person name="Amedeo P."/>
            <person name="Galinsky K.J."/>
            <person name="Schobel S."/>
            <person name="Inman J."/>
            <person name="Hostetler J."/>
            <person name="Miller J."/>
            <person name="Hammond M."/>
            <person name="Megy K."/>
            <person name="Lawson D."/>
            <person name="Kodira C."/>
            <person name="Sutton G."/>
            <person name="Meyer J."/>
            <person name="Hill C.A."/>
            <person name="Birren B."/>
            <person name="Nene V."/>
            <person name="Collins F."/>
            <person name="Alarcon-Chaidez F."/>
            <person name="Wikel S."/>
            <person name="Strausberg R."/>
        </authorList>
    </citation>
    <scope>NUCLEOTIDE SEQUENCE [LARGE SCALE GENOMIC DNA]</scope>
    <source>
        <strain evidence="4">Wikel</strain>
        <strain evidence="2">Wikel colony</strain>
    </source>
</reference>
<dbReference type="VEuPathDB" id="VectorBase:ISCW020995"/>
<dbReference type="PANTHER" id="PTHR11177:SF144">
    <property type="entry name" value="CHITINASE 5"/>
    <property type="match status" value="1"/>
</dbReference>
<dbReference type="PaxDb" id="6945-B7Q5T6"/>
<dbReference type="EMBL" id="ABJB010210350">
    <property type="status" value="NOT_ANNOTATED_CDS"/>
    <property type="molecule type" value="Genomic_DNA"/>
</dbReference>
<dbReference type="EnsemblMetazoa" id="ISCW020995-RA">
    <property type="protein sequence ID" value="ISCW020995-PA"/>
    <property type="gene ID" value="ISCW020995"/>
</dbReference>
<dbReference type="EMBL" id="ABJB010859505">
    <property type="status" value="NOT_ANNOTATED_CDS"/>
    <property type="molecule type" value="Genomic_DNA"/>
</dbReference>
<dbReference type="SUPFAM" id="SSF54556">
    <property type="entry name" value="Chitinase insertion domain"/>
    <property type="match status" value="1"/>
</dbReference>
<dbReference type="OrthoDB" id="6491638at2759"/>
<dbReference type="EMBL" id="DS863226">
    <property type="protein sequence ID" value="EEC14208.1"/>
    <property type="molecule type" value="Genomic_DNA"/>
</dbReference>
<dbReference type="GO" id="GO:0005576">
    <property type="term" value="C:extracellular region"/>
    <property type="evidence" value="ECO:0000318"/>
    <property type="project" value="GO_Central"/>
</dbReference>
<dbReference type="InterPro" id="IPR017853">
    <property type="entry name" value="GH"/>
</dbReference>
<dbReference type="EMBL" id="ABJB010062413">
    <property type="status" value="NOT_ANNOTATED_CDS"/>
    <property type="molecule type" value="Genomic_DNA"/>
</dbReference>
<dbReference type="PANTHER" id="PTHR11177">
    <property type="entry name" value="CHITINASE"/>
    <property type="match status" value="1"/>
</dbReference>
<dbReference type="VEuPathDB" id="VectorBase:ISCI020995"/>
<evidence type="ECO:0000313" key="4">
    <source>
        <dbReference type="Proteomes" id="UP000001555"/>
    </source>
</evidence>
<gene>
    <name evidence="2" type="ORF">IscW_ISCW020995</name>
</gene>
<dbReference type="VEuPathDB" id="VectorBase:ISCP_035050"/>
<organism>
    <name type="scientific">Ixodes scapularis</name>
    <name type="common">Black-legged tick</name>
    <name type="synonym">Deer tick</name>
    <dbReference type="NCBI Taxonomy" id="6945"/>
    <lineage>
        <taxon>Eukaryota</taxon>
        <taxon>Metazoa</taxon>
        <taxon>Ecdysozoa</taxon>
        <taxon>Arthropoda</taxon>
        <taxon>Chelicerata</taxon>
        <taxon>Arachnida</taxon>
        <taxon>Acari</taxon>
        <taxon>Parasitiformes</taxon>
        <taxon>Ixodida</taxon>
        <taxon>Ixodoidea</taxon>
        <taxon>Ixodidae</taxon>
        <taxon>Ixodinae</taxon>
        <taxon>Ixodes</taxon>
    </lineage>
</organism>
<dbReference type="Gene3D" id="3.20.20.80">
    <property type="entry name" value="Glycosidases"/>
    <property type="match status" value="1"/>
</dbReference>
<evidence type="ECO:0000259" key="1">
    <source>
        <dbReference type="Pfam" id="PF00704"/>
    </source>
</evidence>
<dbReference type="Gene3D" id="3.10.50.10">
    <property type="match status" value="1"/>
</dbReference>